<dbReference type="InterPro" id="IPR005225">
    <property type="entry name" value="Small_GTP-bd"/>
</dbReference>
<gene>
    <name evidence="4" type="ORF">BLNAU_14023</name>
</gene>
<dbReference type="Proteomes" id="UP001281761">
    <property type="component" value="Unassembled WGS sequence"/>
</dbReference>
<dbReference type="EMBL" id="JARBJD010000125">
    <property type="protein sequence ID" value="KAK2951062.1"/>
    <property type="molecule type" value="Genomic_DNA"/>
</dbReference>
<evidence type="ECO:0000313" key="4">
    <source>
        <dbReference type="EMBL" id="KAK2951062.1"/>
    </source>
</evidence>
<dbReference type="PANTHER" id="PTHR11711">
    <property type="entry name" value="ADP RIBOSYLATION FACTOR-RELATED"/>
    <property type="match status" value="1"/>
</dbReference>
<keyword evidence="5" id="KW-1185">Reference proteome</keyword>
<evidence type="ECO:0000256" key="2">
    <source>
        <dbReference type="ARBA" id="ARBA00023134"/>
    </source>
</evidence>
<dbReference type="NCBIfam" id="TIGR00231">
    <property type="entry name" value="small_GTP"/>
    <property type="match status" value="1"/>
</dbReference>
<dbReference type="InterPro" id="IPR006689">
    <property type="entry name" value="Small_GTPase_ARF/SAR"/>
</dbReference>
<dbReference type="InterPro" id="IPR024156">
    <property type="entry name" value="Small_GTPase_ARF"/>
</dbReference>
<dbReference type="PRINTS" id="PR00328">
    <property type="entry name" value="SAR1GTPBP"/>
</dbReference>
<dbReference type="SMART" id="SM00177">
    <property type="entry name" value="ARF"/>
    <property type="match status" value="1"/>
</dbReference>
<protein>
    <submittedName>
        <fullName evidence="4">ADP-ribosylation factor 6</fullName>
    </submittedName>
</protein>
<sequence>MGNIVDKLSSIFGSKEYRIVLLGLDAAGKTTILYKLKVNEAIHTRPTIGFNMESVNIKNIKFDMWDVGGQKKLRHLWHHYYAGADAIIYVVDSADTERLACAANDCEDCARDELRRMLNYSELKDASLLVFANKQDMAGACTPAQIRDRLQLDLICRDRSWFIQPTCGITGDGLLNGLEWLGKDLKKKKKRR</sequence>
<proteinExistence type="inferred from homology"/>
<dbReference type="Pfam" id="PF00025">
    <property type="entry name" value="Arf"/>
    <property type="match status" value="1"/>
</dbReference>
<name>A0ABQ9XI76_9EUKA</name>
<evidence type="ECO:0000256" key="3">
    <source>
        <dbReference type="RuleBase" id="RU003925"/>
    </source>
</evidence>
<dbReference type="InterPro" id="IPR027417">
    <property type="entry name" value="P-loop_NTPase"/>
</dbReference>
<accession>A0ABQ9XI76</accession>
<organism evidence="4 5">
    <name type="scientific">Blattamonas nauphoetae</name>
    <dbReference type="NCBI Taxonomy" id="2049346"/>
    <lineage>
        <taxon>Eukaryota</taxon>
        <taxon>Metamonada</taxon>
        <taxon>Preaxostyla</taxon>
        <taxon>Oxymonadida</taxon>
        <taxon>Blattamonas</taxon>
    </lineage>
</organism>
<reference evidence="4 5" key="1">
    <citation type="journal article" date="2022" name="bioRxiv">
        <title>Genomics of Preaxostyla Flagellates Illuminates Evolutionary Transitions and the Path Towards Mitochondrial Loss.</title>
        <authorList>
            <person name="Novak L.V.F."/>
            <person name="Treitli S.C."/>
            <person name="Pyrih J."/>
            <person name="Halakuc P."/>
            <person name="Pipaliya S.V."/>
            <person name="Vacek V."/>
            <person name="Brzon O."/>
            <person name="Soukal P."/>
            <person name="Eme L."/>
            <person name="Dacks J.B."/>
            <person name="Karnkowska A."/>
            <person name="Elias M."/>
            <person name="Hampl V."/>
        </authorList>
    </citation>
    <scope>NUCLEOTIDE SEQUENCE [LARGE SCALE GENOMIC DNA]</scope>
    <source>
        <strain evidence="4">NAU3</strain>
        <tissue evidence="4">Gut</tissue>
    </source>
</reference>
<evidence type="ECO:0000256" key="1">
    <source>
        <dbReference type="ARBA" id="ARBA00022741"/>
    </source>
</evidence>
<comment type="similarity">
    <text evidence="3">Belongs to the small GTPase superfamily. Arf family.</text>
</comment>
<dbReference type="Gene3D" id="3.40.50.300">
    <property type="entry name" value="P-loop containing nucleotide triphosphate hydrolases"/>
    <property type="match status" value="1"/>
</dbReference>
<evidence type="ECO:0000313" key="5">
    <source>
        <dbReference type="Proteomes" id="UP001281761"/>
    </source>
</evidence>
<dbReference type="SUPFAM" id="SSF52540">
    <property type="entry name" value="P-loop containing nucleoside triphosphate hydrolases"/>
    <property type="match status" value="1"/>
</dbReference>
<comment type="caution">
    <text evidence="4">The sequence shown here is derived from an EMBL/GenBank/DDBJ whole genome shotgun (WGS) entry which is preliminary data.</text>
</comment>
<keyword evidence="1 3" id="KW-0547">Nucleotide-binding</keyword>
<keyword evidence="2 3" id="KW-0342">GTP-binding</keyword>
<dbReference type="SMART" id="SM00178">
    <property type="entry name" value="SAR"/>
    <property type="match status" value="1"/>
</dbReference>
<dbReference type="PROSITE" id="PS51417">
    <property type="entry name" value="ARF"/>
    <property type="match status" value="1"/>
</dbReference>